<keyword evidence="7" id="KW-0812">Transmembrane</keyword>
<dbReference type="InterPro" id="IPR008496">
    <property type="entry name" value="TMEM222/RTE1"/>
</dbReference>
<evidence type="ECO:0000256" key="1">
    <source>
        <dbReference type="ARBA" id="ARBA00004123"/>
    </source>
</evidence>
<dbReference type="InterPro" id="IPR003591">
    <property type="entry name" value="Leu-rich_rpt_typical-subtyp"/>
</dbReference>
<dbReference type="PROSITE" id="PS51450">
    <property type="entry name" value="LRR"/>
    <property type="match status" value="1"/>
</dbReference>
<evidence type="ECO:0000256" key="4">
    <source>
        <dbReference type="ARBA" id="ARBA00023242"/>
    </source>
</evidence>
<evidence type="ECO:0000256" key="6">
    <source>
        <dbReference type="ARBA" id="ARBA00069881"/>
    </source>
</evidence>
<keyword evidence="4" id="KW-0539">Nucleus</keyword>
<evidence type="ECO:0000313" key="8">
    <source>
        <dbReference type="EMBL" id="VDN53890.1"/>
    </source>
</evidence>
<dbReference type="WBParaSite" id="DME_0001039801-mRNA-1">
    <property type="protein sequence ID" value="DME_0001039801-mRNA-1"/>
    <property type="gene ID" value="DME_0001039801"/>
</dbReference>
<dbReference type="Proteomes" id="UP000274756">
    <property type="component" value="Unassembled WGS sequence"/>
</dbReference>
<evidence type="ECO:0000256" key="2">
    <source>
        <dbReference type="ARBA" id="ARBA00022614"/>
    </source>
</evidence>
<dbReference type="STRING" id="318479.A0A0N4UQU2"/>
<dbReference type="PANTHER" id="PTHR10552:SF6">
    <property type="entry name" value="U2 SMALL NUCLEAR RIBONUCLEOPROTEIN A"/>
    <property type="match status" value="1"/>
</dbReference>
<reference evidence="11" key="1">
    <citation type="submission" date="2017-02" db="UniProtKB">
        <authorList>
            <consortium name="WormBaseParasite"/>
        </authorList>
    </citation>
    <scope>IDENTIFICATION</scope>
</reference>
<evidence type="ECO:0000256" key="3">
    <source>
        <dbReference type="ARBA" id="ARBA00022737"/>
    </source>
</evidence>
<accession>A0A0N4UQU2</accession>
<dbReference type="AlphaFoldDB" id="A0A0N4UQU2"/>
<keyword evidence="10" id="KW-1185">Reference proteome</keyword>
<dbReference type="GO" id="GO:0005686">
    <property type="term" value="C:U2 snRNP"/>
    <property type="evidence" value="ECO:0007669"/>
    <property type="project" value="TreeGrafter"/>
</dbReference>
<dbReference type="Pfam" id="PF14580">
    <property type="entry name" value="LRR_9"/>
    <property type="match status" value="1"/>
</dbReference>
<gene>
    <name evidence="8" type="ORF">DME_LOCUS3863</name>
</gene>
<dbReference type="EMBL" id="UYYG01000204">
    <property type="protein sequence ID" value="VDN53890.1"/>
    <property type="molecule type" value="Genomic_DNA"/>
</dbReference>
<dbReference type="FunFam" id="3.80.10.10:FF:000026">
    <property type="entry name" value="U2 small nuclear ribonucleoprotein A"/>
    <property type="match status" value="1"/>
</dbReference>
<sequence length="424" mass="48815">MERSKHLYMIDETTNEMINSDLFTRRFPFCILFYHFSWIFPIIGHLGIATSKGIIRDFAGSYFVSEDEMAFGLPIRYWQLDPKYVCGGAEAWDRAVKEASDEYKGHIVYFFPIFYIIYSRSLSVAPHNLFCNNCHSHVALALNKMKYAGKKNYNMVNLAISMIFKGHYTGFEFFKISAIMVRLTVDLINDSMQFINAVRERELCLRACKIPVLENLGITRDQFDTIDLTDNDIRKLENIPLLRRLSTLLLHNNRIQQIMSNIGEVLPSLRTLALTNNNLSELGDIDPLGKCEKLEYLTLIGNPLTHKPKYRLYIIYRVPSVRVLDFKRVRLNERQQAKALFKGKKGEKLREEIVKKSSALPDEEDMHAARDIRPEDAKKIQEAIDSVSSIAEAEYLQNILQSGRIPEGAWNRGGFASINQNALK</sequence>
<organism evidence="9 11">
    <name type="scientific">Dracunculus medinensis</name>
    <name type="common">Guinea worm</name>
    <dbReference type="NCBI Taxonomy" id="318479"/>
    <lineage>
        <taxon>Eukaryota</taxon>
        <taxon>Metazoa</taxon>
        <taxon>Ecdysozoa</taxon>
        <taxon>Nematoda</taxon>
        <taxon>Chromadorea</taxon>
        <taxon>Rhabditida</taxon>
        <taxon>Spirurina</taxon>
        <taxon>Dracunculoidea</taxon>
        <taxon>Dracunculidae</taxon>
        <taxon>Dracunculus</taxon>
    </lineage>
</organism>
<keyword evidence="2" id="KW-0433">Leucine-rich repeat</keyword>
<dbReference type="SMART" id="SM00369">
    <property type="entry name" value="LRR_TYP"/>
    <property type="match status" value="2"/>
</dbReference>
<dbReference type="OrthoDB" id="433501at2759"/>
<evidence type="ECO:0000313" key="10">
    <source>
        <dbReference type="Proteomes" id="UP000274756"/>
    </source>
</evidence>
<dbReference type="InterPro" id="IPR044640">
    <property type="entry name" value="RU2A"/>
</dbReference>
<evidence type="ECO:0000313" key="11">
    <source>
        <dbReference type="WBParaSite" id="DME_0001039801-mRNA-1"/>
    </source>
</evidence>
<dbReference type="InterPro" id="IPR032675">
    <property type="entry name" value="LRR_dom_sf"/>
</dbReference>
<dbReference type="GO" id="GO:0000398">
    <property type="term" value="P:mRNA splicing, via spliceosome"/>
    <property type="evidence" value="ECO:0007669"/>
    <property type="project" value="InterPro"/>
</dbReference>
<dbReference type="Proteomes" id="UP000038040">
    <property type="component" value="Unplaced"/>
</dbReference>
<name>A0A0N4UQU2_DRAME</name>
<dbReference type="InterPro" id="IPR001611">
    <property type="entry name" value="Leu-rich_rpt"/>
</dbReference>
<dbReference type="SUPFAM" id="SSF52058">
    <property type="entry name" value="L domain-like"/>
    <property type="match status" value="1"/>
</dbReference>
<dbReference type="PANTHER" id="PTHR10552">
    <property type="entry name" value="U2 SMALL NUCLEAR RIBONUCLEOPROTEIN A"/>
    <property type="match status" value="1"/>
</dbReference>
<dbReference type="Pfam" id="PF05608">
    <property type="entry name" value="RTE1"/>
    <property type="match status" value="1"/>
</dbReference>
<keyword evidence="7" id="KW-1133">Transmembrane helix</keyword>
<feature type="transmembrane region" description="Helical" evidence="7">
    <location>
        <begin position="27"/>
        <end position="48"/>
    </location>
</feature>
<evidence type="ECO:0000313" key="9">
    <source>
        <dbReference type="Proteomes" id="UP000038040"/>
    </source>
</evidence>
<keyword evidence="7" id="KW-0472">Membrane</keyword>
<evidence type="ECO:0000256" key="7">
    <source>
        <dbReference type="SAM" id="Phobius"/>
    </source>
</evidence>
<comment type="subcellular location">
    <subcellularLocation>
        <location evidence="1">Nucleus</location>
    </subcellularLocation>
</comment>
<comment type="similarity">
    <text evidence="5">Belongs to the U2 small nuclear ribonucleoprotein A family.</text>
</comment>
<dbReference type="Gene3D" id="3.80.10.10">
    <property type="entry name" value="Ribonuclease Inhibitor"/>
    <property type="match status" value="1"/>
</dbReference>
<reference evidence="8 10" key="2">
    <citation type="submission" date="2018-11" db="EMBL/GenBank/DDBJ databases">
        <authorList>
            <consortium name="Pathogen Informatics"/>
        </authorList>
    </citation>
    <scope>NUCLEOTIDE SEQUENCE [LARGE SCALE GENOMIC DNA]</scope>
</reference>
<keyword evidence="3" id="KW-0677">Repeat</keyword>
<protein>
    <recommendedName>
        <fullName evidence="6">Probable U2 small nuclear ribonucleoprotein A'</fullName>
    </recommendedName>
</protein>
<proteinExistence type="inferred from homology"/>
<dbReference type="GO" id="GO:0030620">
    <property type="term" value="F:U2 snRNA binding"/>
    <property type="evidence" value="ECO:0007669"/>
    <property type="project" value="InterPro"/>
</dbReference>
<evidence type="ECO:0000256" key="5">
    <source>
        <dbReference type="ARBA" id="ARBA00024196"/>
    </source>
</evidence>